<dbReference type="EMBL" id="JAMOIM010000002">
    <property type="protein sequence ID" value="MCW6507335.1"/>
    <property type="molecule type" value="Genomic_DNA"/>
</dbReference>
<evidence type="ECO:0000256" key="2">
    <source>
        <dbReference type="ARBA" id="ARBA00013346"/>
    </source>
</evidence>
<dbReference type="PANTHER" id="PTHR11579:SF18">
    <property type="entry name" value="PROTEIN-L-ISOASPARTATE O-METHYLTRANSFERASE"/>
    <property type="match status" value="1"/>
</dbReference>
<comment type="caution">
    <text evidence="4">The sequence shown here is derived from an EMBL/GenBank/DDBJ whole genome shotgun (WGS) entry which is preliminary data.</text>
</comment>
<dbReference type="Pfam" id="PF01135">
    <property type="entry name" value="PCMT"/>
    <property type="match status" value="1"/>
</dbReference>
<keyword evidence="5" id="KW-1185">Reference proteome</keyword>
<dbReference type="InterPro" id="IPR029063">
    <property type="entry name" value="SAM-dependent_MTases_sf"/>
</dbReference>
<evidence type="ECO:0000313" key="4">
    <source>
        <dbReference type="EMBL" id="MCW6507335.1"/>
    </source>
</evidence>
<evidence type="ECO:0000256" key="3">
    <source>
        <dbReference type="ARBA" id="ARBA00030757"/>
    </source>
</evidence>
<dbReference type="PANTHER" id="PTHR11579">
    <property type="entry name" value="PROTEIN-L-ISOASPARTATE O-METHYLTRANSFERASE"/>
    <property type="match status" value="1"/>
</dbReference>
<gene>
    <name evidence="4" type="ORF">M8523_04795</name>
</gene>
<evidence type="ECO:0000256" key="1">
    <source>
        <dbReference type="ARBA" id="ARBA00005369"/>
    </source>
</evidence>
<proteinExistence type="inferred from homology"/>
<dbReference type="Proteomes" id="UP001165667">
    <property type="component" value="Unassembled WGS sequence"/>
</dbReference>
<reference evidence="4" key="1">
    <citation type="submission" date="2022-05" db="EMBL/GenBank/DDBJ databases">
        <authorList>
            <person name="Pankratov T."/>
        </authorList>
    </citation>
    <scope>NUCLEOTIDE SEQUENCE</scope>
    <source>
        <strain evidence="4">BP6-180914</strain>
    </source>
</reference>
<protein>
    <recommendedName>
        <fullName evidence="2">Protein-L-isoaspartate O-methyltransferase</fullName>
    </recommendedName>
    <alternativeName>
        <fullName evidence="3">Protein L-isoaspartyl methyltransferase</fullName>
    </alternativeName>
</protein>
<organism evidence="4 5">
    <name type="scientific">Lichenifustis flavocetrariae</name>
    <dbReference type="NCBI Taxonomy" id="2949735"/>
    <lineage>
        <taxon>Bacteria</taxon>
        <taxon>Pseudomonadati</taxon>
        <taxon>Pseudomonadota</taxon>
        <taxon>Alphaproteobacteria</taxon>
        <taxon>Hyphomicrobiales</taxon>
        <taxon>Lichenihabitantaceae</taxon>
        <taxon>Lichenifustis</taxon>
    </lineage>
</organism>
<evidence type="ECO:0000313" key="5">
    <source>
        <dbReference type="Proteomes" id="UP001165667"/>
    </source>
</evidence>
<name>A0AA41YU34_9HYPH</name>
<dbReference type="AlphaFoldDB" id="A0AA41YU34"/>
<accession>A0AA41YU34</accession>
<dbReference type="GO" id="GO:0005737">
    <property type="term" value="C:cytoplasm"/>
    <property type="evidence" value="ECO:0007669"/>
    <property type="project" value="TreeGrafter"/>
</dbReference>
<sequence>MEAVPRSQFVFPQHADLANREIDLPTECGQTVPSPLFLARLLIGSRLSLDMRVLLIGLASGYAAALLGQLVRDVVAVDRHRTQVAAAAERFAAFGLNNVETVWSDVLSLPLREPFDRVLILARLDVLPAAIWKQVRTGGAIIHGRAAADGRDGPGTQVLVRVEQQVDGIGKQAVICPSRLPAWRGGVAGTL</sequence>
<dbReference type="GO" id="GO:0004719">
    <property type="term" value="F:protein-L-isoaspartate (D-aspartate) O-methyltransferase activity"/>
    <property type="evidence" value="ECO:0007669"/>
    <property type="project" value="InterPro"/>
</dbReference>
<comment type="similarity">
    <text evidence="1">Belongs to the methyltransferase superfamily. L-isoaspartyl/D-aspartyl protein methyltransferase family.</text>
</comment>
<dbReference type="InterPro" id="IPR000682">
    <property type="entry name" value="PCMT"/>
</dbReference>
<dbReference type="Gene3D" id="3.40.50.150">
    <property type="entry name" value="Vaccinia Virus protein VP39"/>
    <property type="match status" value="1"/>
</dbReference>
<dbReference type="SUPFAM" id="SSF53335">
    <property type="entry name" value="S-adenosyl-L-methionine-dependent methyltransferases"/>
    <property type="match status" value="1"/>
</dbReference>